<name>A0A9X2WP74_9GAMM</name>
<dbReference type="InterPro" id="IPR027396">
    <property type="entry name" value="DsrEFH-like"/>
</dbReference>
<dbReference type="InterPro" id="IPR003787">
    <property type="entry name" value="Sulphur_relay_DsrE/F-like"/>
</dbReference>
<evidence type="ECO:0000313" key="5">
    <source>
        <dbReference type="EMBL" id="MCT7942885.1"/>
    </source>
</evidence>
<dbReference type="RefSeq" id="WP_261299233.1">
    <property type="nucleotide sequence ID" value="NZ_JAMTCD010000019.1"/>
</dbReference>
<reference evidence="5" key="1">
    <citation type="journal article" date="2023" name="Int. J. Syst. Evol. Microbiol.">
        <title>&lt;i&gt;Shewanella septentrionalis&lt;/i&gt; sp. nov. and &lt;i&gt;Shewanella holmiensis&lt;/i&gt; sp. nov., isolated from Baltic Sea water and sediments.</title>
        <authorList>
            <person name="Martin-Rodriguez A.J."/>
            <person name="Thorell K."/>
            <person name="Joffre E."/>
            <person name="Jensie-Markopoulos S."/>
            <person name="Moore E.R.B."/>
            <person name="Sjoling A."/>
        </authorList>
    </citation>
    <scope>NUCLEOTIDE SEQUENCE</scope>
    <source>
        <strain evidence="5">SP1S2-7</strain>
    </source>
</reference>
<dbReference type="Pfam" id="PF02635">
    <property type="entry name" value="DsrE"/>
    <property type="match status" value="1"/>
</dbReference>
<keyword evidence="6" id="KW-1185">Reference proteome</keyword>
<dbReference type="AlphaFoldDB" id="A0A9X2WP74"/>
<dbReference type="PANTHER" id="PTHR34874">
    <property type="entry name" value="PROTEIN YCHN"/>
    <property type="match status" value="1"/>
</dbReference>
<dbReference type="GO" id="GO:1990228">
    <property type="term" value="C:sulfurtransferase complex"/>
    <property type="evidence" value="ECO:0007669"/>
    <property type="project" value="TreeGrafter"/>
</dbReference>
<dbReference type="Gene3D" id="3.40.1260.10">
    <property type="entry name" value="DsrEFH-like"/>
    <property type="match status" value="1"/>
</dbReference>
<dbReference type="Proteomes" id="UP001155546">
    <property type="component" value="Unassembled WGS sequence"/>
</dbReference>
<dbReference type="NCBIfam" id="TIGR03012">
    <property type="entry name" value="sulf_tusD_dsrE"/>
    <property type="match status" value="1"/>
</dbReference>
<dbReference type="PANTHER" id="PTHR34874:SF3">
    <property type="entry name" value="SULFURTRANSFERASE TUSD"/>
    <property type="match status" value="1"/>
</dbReference>
<keyword evidence="3" id="KW-0963">Cytoplasm</keyword>
<dbReference type="EMBL" id="JAMTCD010000019">
    <property type="protein sequence ID" value="MCT7942885.1"/>
    <property type="molecule type" value="Genomic_DNA"/>
</dbReference>
<evidence type="ECO:0000256" key="3">
    <source>
        <dbReference type="ARBA" id="ARBA00022490"/>
    </source>
</evidence>
<organism evidence="5 6">
    <name type="scientific">Shewanella holmiensis</name>
    <dbReference type="NCBI Taxonomy" id="2952222"/>
    <lineage>
        <taxon>Bacteria</taxon>
        <taxon>Pseudomonadati</taxon>
        <taxon>Pseudomonadota</taxon>
        <taxon>Gammaproteobacteria</taxon>
        <taxon>Alteromonadales</taxon>
        <taxon>Shewanellaceae</taxon>
        <taxon>Shewanella</taxon>
    </lineage>
</organism>
<evidence type="ECO:0000256" key="2">
    <source>
        <dbReference type="ARBA" id="ARBA00007067"/>
    </source>
</evidence>
<keyword evidence="4" id="KW-0808">Transferase</keyword>
<sequence length="129" mass="14144">MNKFIVQVNGPAYGSTASIRALKFCQAATSAGHQVIKVFFYQDGVQNSNSLHCPASDEINLHQLWVEFSHSQQVPLINCVSAALRRGVLSEQDAEENNKSQWNSDSTFTMGGLGELVSGIEHADRLVCF</sequence>
<dbReference type="GO" id="GO:0002143">
    <property type="term" value="P:tRNA wobble position uridine thiolation"/>
    <property type="evidence" value="ECO:0007669"/>
    <property type="project" value="TreeGrafter"/>
</dbReference>
<accession>A0A9X2WP74</accession>
<evidence type="ECO:0000256" key="1">
    <source>
        <dbReference type="ARBA" id="ARBA00004496"/>
    </source>
</evidence>
<evidence type="ECO:0000256" key="4">
    <source>
        <dbReference type="ARBA" id="ARBA00022679"/>
    </source>
</evidence>
<dbReference type="NCBIfam" id="NF001237">
    <property type="entry name" value="PRK00207.1"/>
    <property type="match status" value="1"/>
</dbReference>
<evidence type="ECO:0000313" key="6">
    <source>
        <dbReference type="Proteomes" id="UP001155546"/>
    </source>
</evidence>
<dbReference type="GO" id="GO:0097163">
    <property type="term" value="F:sulfur carrier activity"/>
    <property type="evidence" value="ECO:0007669"/>
    <property type="project" value="TreeGrafter"/>
</dbReference>
<comment type="subcellular location">
    <subcellularLocation>
        <location evidence="1">Cytoplasm</location>
    </subcellularLocation>
</comment>
<proteinExistence type="inferred from homology"/>
<comment type="caution">
    <text evidence="5">The sequence shown here is derived from an EMBL/GenBank/DDBJ whole genome shotgun (WGS) entry which is preliminary data.</text>
</comment>
<gene>
    <name evidence="5" type="primary">tusD</name>
    <name evidence="5" type="ORF">NE535_13920</name>
</gene>
<protein>
    <submittedName>
        <fullName evidence="5">Sulfurtransferase complex subunit TusD</fullName>
    </submittedName>
</protein>
<comment type="similarity">
    <text evidence="2">Belongs to the DsrE/TusD family.</text>
</comment>
<dbReference type="GO" id="GO:0016783">
    <property type="term" value="F:sulfurtransferase activity"/>
    <property type="evidence" value="ECO:0007669"/>
    <property type="project" value="InterPro"/>
</dbReference>
<dbReference type="FunFam" id="3.40.1260.10:FF:000001">
    <property type="entry name" value="Sulfurtransferase TusD"/>
    <property type="match status" value="1"/>
</dbReference>
<dbReference type="InterPro" id="IPR017463">
    <property type="entry name" value="Sulphur_relay_TusD/DsrE"/>
</dbReference>
<dbReference type="SUPFAM" id="SSF75169">
    <property type="entry name" value="DsrEFH-like"/>
    <property type="match status" value="1"/>
</dbReference>